<sequence>MSGPKVVRVVTREELVAQGESLLARLDQALNIWRRQCAQFGQITEQELTNAVSRRDALETLLRADQFQAFSKGANNEIGYLQSDVETRRQAAIEAKARERARDVSGRQNAKALAKALRAKAGVDANLIAELEGAATGNLSIAAIDQLLAKGIQLLSNREGKQLTEGQRQLAGRLGAGETTQTLEQWKANQIKVDSRQEALLKAITELAMLGDVGTSEMLNTHLASLLQSGDTTQYAMRMDSLLIDARNAKTAFVAAEQAIKELQLVTAEFSRAGIDAASWQAKVDLATQQRSVEPLRLLADEGRNELSQALRSKTALARRQAVLLGLAKLGYSVQEGMSTTLAQDGRLVIKKPDMPGYGVEVAGGAANERFQVRAVALSASRDMTRDLDAESRWCQDFTNLQAELRVNGDELVIEKALPVGAVPLRVIETEVAKHTVTRTATPIAKGRHQ</sequence>
<keyword evidence="2" id="KW-1185">Reference proteome</keyword>
<protein>
    <submittedName>
        <fullName evidence="1">Uncharacterized protein</fullName>
    </submittedName>
</protein>
<dbReference type="EMBL" id="JBEPSH010000013">
    <property type="protein sequence ID" value="MET4579957.1"/>
    <property type="molecule type" value="Genomic_DNA"/>
</dbReference>
<accession>A0ABV2QHE1</accession>
<name>A0ABV2QHE1_9BURK</name>
<gene>
    <name evidence="1" type="ORF">ABIE13_005095</name>
</gene>
<reference evidence="1 2" key="1">
    <citation type="submission" date="2024-06" db="EMBL/GenBank/DDBJ databases">
        <title>Sorghum-associated microbial communities from plants grown in Nebraska, USA.</title>
        <authorList>
            <person name="Schachtman D."/>
        </authorList>
    </citation>
    <scope>NUCLEOTIDE SEQUENCE [LARGE SCALE GENOMIC DNA]</scope>
    <source>
        <strain evidence="1 2">2709</strain>
    </source>
</reference>
<evidence type="ECO:0000313" key="2">
    <source>
        <dbReference type="Proteomes" id="UP001549320"/>
    </source>
</evidence>
<evidence type="ECO:0000313" key="1">
    <source>
        <dbReference type="EMBL" id="MET4579957.1"/>
    </source>
</evidence>
<comment type="caution">
    <text evidence="1">The sequence shown here is derived from an EMBL/GenBank/DDBJ whole genome shotgun (WGS) entry which is preliminary data.</text>
</comment>
<dbReference type="RefSeq" id="WP_354448530.1">
    <property type="nucleotide sequence ID" value="NZ_JBEPSH010000013.1"/>
</dbReference>
<dbReference type="Proteomes" id="UP001549320">
    <property type="component" value="Unassembled WGS sequence"/>
</dbReference>
<proteinExistence type="predicted"/>
<organism evidence="1 2">
    <name type="scientific">Ottowia thiooxydans</name>
    <dbReference type="NCBI Taxonomy" id="219182"/>
    <lineage>
        <taxon>Bacteria</taxon>
        <taxon>Pseudomonadati</taxon>
        <taxon>Pseudomonadota</taxon>
        <taxon>Betaproteobacteria</taxon>
        <taxon>Burkholderiales</taxon>
        <taxon>Comamonadaceae</taxon>
        <taxon>Ottowia</taxon>
    </lineage>
</organism>